<keyword evidence="3" id="KW-1185">Reference proteome</keyword>
<dbReference type="Proteomes" id="UP001224890">
    <property type="component" value="Unassembled WGS sequence"/>
</dbReference>
<dbReference type="AlphaFoldDB" id="A0AAJ0ATB3"/>
<gene>
    <name evidence="2" type="ORF">BDP55DRAFT_385261</name>
</gene>
<sequence>MAVLSEFAALPKSRVRQLASSSKVLFEKRLYVIPLEPLCLWHPSLQKSDGSLLTKEPCGRKKESELWDLTVEPRDAPSGSGVHLAQALAQDHR</sequence>
<comment type="caution">
    <text evidence="2">The sequence shown here is derived from an EMBL/GenBank/DDBJ whole genome shotgun (WGS) entry which is preliminary data.</text>
</comment>
<protein>
    <submittedName>
        <fullName evidence="2">Uncharacterized protein</fullName>
    </submittedName>
</protein>
<organism evidence="2 3">
    <name type="scientific">Colletotrichum godetiae</name>
    <dbReference type="NCBI Taxonomy" id="1209918"/>
    <lineage>
        <taxon>Eukaryota</taxon>
        <taxon>Fungi</taxon>
        <taxon>Dikarya</taxon>
        <taxon>Ascomycota</taxon>
        <taxon>Pezizomycotina</taxon>
        <taxon>Sordariomycetes</taxon>
        <taxon>Hypocreomycetidae</taxon>
        <taxon>Glomerellales</taxon>
        <taxon>Glomerellaceae</taxon>
        <taxon>Colletotrichum</taxon>
        <taxon>Colletotrichum acutatum species complex</taxon>
    </lineage>
</organism>
<dbReference type="RefSeq" id="XP_060433672.1">
    <property type="nucleotide sequence ID" value="XM_060567189.1"/>
</dbReference>
<reference evidence="2" key="1">
    <citation type="submission" date="2021-06" db="EMBL/GenBank/DDBJ databases">
        <title>Comparative genomics, transcriptomics and evolutionary studies reveal genomic signatures of adaptation to plant cell wall in hemibiotrophic fungi.</title>
        <authorList>
            <consortium name="DOE Joint Genome Institute"/>
            <person name="Baroncelli R."/>
            <person name="Diaz J.F."/>
            <person name="Benocci T."/>
            <person name="Peng M."/>
            <person name="Battaglia E."/>
            <person name="Haridas S."/>
            <person name="Andreopoulos W."/>
            <person name="Labutti K."/>
            <person name="Pangilinan J."/>
            <person name="Floch G.L."/>
            <person name="Makela M.R."/>
            <person name="Henrissat B."/>
            <person name="Grigoriev I.V."/>
            <person name="Crouch J.A."/>
            <person name="De Vries R.P."/>
            <person name="Sukno S.A."/>
            <person name="Thon M.R."/>
        </authorList>
    </citation>
    <scope>NUCLEOTIDE SEQUENCE</scope>
    <source>
        <strain evidence="2">CBS 193.32</strain>
    </source>
</reference>
<evidence type="ECO:0000256" key="1">
    <source>
        <dbReference type="SAM" id="MobiDB-lite"/>
    </source>
</evidence>
<dbReference type="GeneID" id="85451715"/>
<dbReference type="EMBL" id="JAHMHR010000007">
    <property type="protein sequence ID" value="KAK1689977.1"/>
    <property type="molecule type" value="Genomic_DNA"/>
</dbReference>
<evidence type="ECO:0000313" key="3">
    <source>
        <dbReference type="Proteomes" id="UP001224890"/>
    </source>
</evidence>
<feature type="region of interest" description="Disordered" evidence="1">
    <location>
        <begin position="72"/>
        <end position="93"/>
    </location>
</feature>
<evidence type="ECO:0000313" key="2">
    <source>
        <dbReference type="EMBL" id="KAK1689977.1"/>
    </source>
</evidence>
<accession>A0AAJ0ATB3</accession>
<proteinExistence type="predicted"/>
<name>A0AAJ0ATB3_9PEZI</name>